<dbReference type="Proteomes" id="UP000774130">
    <property type="component" value="Unassembled WGS sequence"/>
</dbReference>
<keyword evidence="2" id="KW-1185">Reference proteome</keyword>
<dbReference type="RefSeq" id="WP_218324699.1">
    <property type="nucleotide sequence ID" value="NZ_JAHUZB010000001.1"/>
</dbReference>
<proteinExistence type="predicted"/>
<evidence type="ECO:0000313" key="2">
    <source>
        <dbReference type="Proteomes" id="UP000774130"/>
    </source>
</evidence>
<accession>A0ABS6T9U0</accession>
<gene>
    <name evidence="1" type="ORF">KUA55_03090</name>
</gene>
<organism evidence="1 2">
    <name type="scientific">Enterococcus alishanensis</name>
    <dbReference type="NCBI Taxonomy" id="1303817"/>
    <lineage>
        <taxon>Bacteria</taxon>
        <taxon>Bacillati</taxon>
        <taxon>Bacillota</taxon>
        <taxon>Bacilli</taxon>
        <taxon>Lactobacillales</taxon>
        <taxon>Enterococcaceae</taxon>
        <taxon>Enterococcus</taxon>
    </lineage>
</organism>
<reference evidence="1 2" key="1">
    <citation type="submission" date="2021-06" db="EMBL/GenBank/DDBJ databases">
        <title>Enterococcus alishanensis sp. nov., a novel lactic acid bacterium isolated from fresh coffee beans.</title>
        <authorList>
            <person name="Chen Y.-S."/>
        </authorList>
    </citation>
    <scope>NUCLEOTIDE SEQUENCE [LARGE SCALE GENOMIC DNA]</scope>
    <source>
        <strain evidence="1 2">ALS3</strain>
    </source>
</reference>
<name>A0ABS6T9U0_9ENTE</name>
<evidence type="ECO:0000313" key="1">
    <source>
        <dbReference type="EMBL" id="MBV7389650.1"/>
    </source>
</evidence>
<sequence length="93" mass="11086">MNTIMTIQSGTEIQNFAVEIFFEKNFLRILSSHSFRRELMVDVPLRELQHLYFDEFIGGKRVSFVYQNKHYFFYQNGTGVIEYLQQHLVSEAV</sequence>
<comment type="caution">
    <text evidence="1">The sequence shown here is derived from an EMBL/GenBank/DDBJ whole genome shotgun (WGS) entry which is preliminary data.</text>
</comment>
<dbReference type="EMBL" id="JAHUZB010000001">
    <property type="protein sequence ID" value="MBV7389650.1"/>
    <property type="molecule type" value="Genomic_DNA"/>
</dbReference>
<protein>
    <submittedName>
        <fullName evidence="1">Uncharacterized protein</fullName>
    </submittedName>
</protein>